<comment type="caution">
    <text evidence="1">The sequence shown here is derived from an EMBL/GenBank/DDBJ whole genome shotgun (WGS) entry which is preliminary data.</text>
</comment>
<protein>
    <submittedName>
        <fullName evidence="1">Esterase/lipase family protein</fullName>
    </submittedName>
</protein>
<name>A0ABW6S7G6_9NOCA</name>
<reference evidence="1 2" key="1">
    <citation type="submission" date="2024-10" db="EMBL/GenBank/DDBJ databases">
        <title>The Natural Products Discovery Center: Release of the First 8490 Sequenced Strains for Exploring Actinobacteria Biosynthetic Diversity.</title>
        <authorList>
            <person name="Kalkreuter E."/>
            <person name="Kautsar S.A."/>
            <person name="Yang D."/>
            <person name="Bader C.D."/>
            <person name="Teijaro C.N."/>
            <person name="Fluegel L."/>
            <person name="Davis C.M."/>
            <person name="Simpson J.R."/>
            <person name="Lauterbach L."/>
            <person name="Steele A.D."/>
            <person name="Gui C."/>
            <person name="Meng S."/>
            <person name="Li G."/>
            <person name="Viehrig K."/>
            <person name="Ye F."/>
            <person name="Su P."/>
            <person name="Kiefer A.F."/>
            <person name="Nichols A."/>
            <person name="Cepeda A.J."/>
            <person name="Yan W."/>
            <person name="Fan B."/>
            <person name="Jiang Y."/>
            <person name="Adhikari A."/>
            <person name="Zheng C.-J."/>
            <person name="Schuster L."/>
            <person name="Cowan T.M."/>
            <person name="Smanski M.J."/>
            <person name="Chevrette M.G."/>
            <person name="De Carvalho L.P.S."/>
            <person name="Shen B."/>
        </authorList>
    </citation>
    <scope>NUCLEOTIDE SEQUENCE [LARGE SCALE GENOMIC DNA]</scope>
    <source>
        <strain evidence="1 2">NPDC002593</strain>
    </source>
</reference>
<dbReference type="Proteomes" id="UP001601992">
    <property type="component" value="Unassembled WGS sequence"/>
</dbReference>
<sequence>MSWNTLSPLLAQAGYCVFTTTYGSEGLGPIGAAAPVQDSAAQIGSFIDQVEATTGAKKLTW</sequence>
<dbReference type="EMBL" id="JBIAQY010000012">
    <property type="protein sequence ID" value="MFF3572202.1"/>
    <property type="molecule type" value="Genomic_DNA"/>
</dbReference>
<keyword evidence="2" id="KW-1185">Reference proteome</keyword>
<dbReference type="Gene3D" id="3.40.50.1820">
    <property type="entry name" value="alpha/beta hydrolase"/>
    <property type="match status" value="1"/>
</dbReference>
<dbReference type="InterPro" id="IPR029058">
    <property type="entry name" value="AB_hydrolase_fold"/>
</dbReference>
<dbReference type="RefSeq" id="WP_387405874.1">
    <property type="nucleotide sequence ID" value="NZ_JBIAQY010000012.1"/>
</dbReference>
<organism evidence="1 2">
    <name type="scientific">Nocardia jiangxiensis</name>
    <dbReference type="NCBI Taxonomy" id="282685"/>
    <lineage>
        <taxon>Bacteria</taxon>
        <taxon>Bacillati</taxon>
        <taxon>Actinomycetota</taxon>
        <taxon>Actinomycetes</taxon>
        <taxon>Mycobacteriales</taxon>
        <taxon>Nocardiaceae</taxon>
        <taxon>Nocardia</taxon>
    </lineage>
</organism>
<evidence type="ECO:0000313" key="2">
    <source>
        <dbReference type="Proteomes" id="UP001601992"/>
    </source>
</evidence>
<accession>A0ABW6S7G6</accession>
<gene>
    <name evidence="1" type="ORF">ACFYXQ_30915</name>
</gene>
<proteinExistence type="predicted"/>
<evidence type="ECO:0000313" key="1">
    <source>
        <dbReference type="EMBL" id="MFF3572202.1"/>
    </source>
</evidence>